<proteinExistence type="predicted"/>
<dbReference type="EMBL" id="QGNW01000963">
    <property type="protein sequence ID" value="RVW58294.1"/>
    <property type="molecule type" value="Genomic_DNA"/>
</dbReference>
<evidence type="ECO:0000256" key="3">
    <source>
        <dbReference type="SAM" id="MobiDB-lite"/>
    </source>
</evidence>
<name>A0A438FE90_VITVI</name>
<evidence type="ECO:0000313" key="7">
    <source>
        <dbReference type="EMBL" id="RVW82431.1"/>
    </source>
</evidence>
<feature type="region of interest" description="Disordered" evidence="3">
    <location>
        <begin position="317"/>
        <end position="353"/>
    </location>
</feature>
<gene>
    <name evidence="6" type="primary">PIX7_4</name>
    <name evidence="7" type="synonym">PIX7_9</name>
    <name evidence="7" type="ORF">CK203_048981</name>
    <name evidence="6" type="ORF">CK203_114609</name>
</gene>
<dbReference type="Gene3D" id="1.10.510.10">
    <property type="entry name" value="Transferase(Phosphotransferase) domain 1"/>
    <property type="match status" value="2"/>
</dbReference>
<dbReference type="InterPro" id="IPR000719">
    <property type="entry name" value="Prot_kinase_dom"/>
</dbReference>
<sequence>MITILYVGALPLPWAIRMKIALGAAKGLAFLHEEAERPVIYRDFKTSNILLDAEYNAKLSDFGLAKDGPEGDKTHVSTRVMGTYGYAAPEYVMTGKSMRLSAFQFSVLFWPDFTCYVFLDMDGKGWNLFKSNFDGCISSYNDIYWESVIGILLAIAFPNTGGLLLIPFVLIKFLYIISGHLTSRSDVYSFGVVLLEMLTGRRSMDKNRPNGEHNLVEWARPHLGERRRFYRLIDPRLEGHFSIKGAQKAAQLAAHCLSRDPKVRPLMSEVVEALKPLPNLKDMASSSYYFQTMQAERIGSSPNARNGVRTQQGILSRNGHQQQRSLSIPNGSHASPYHQNQYPYQSPKPNGKP</sequence>
<evidence type="ECO:0000313" key="8">
    <source>
        <dbReference type="Proteomes" id="UP000288805"/>
    </source>
</evidence>
<dbReference type="Proteomes" id="UP000288805">
    <property type="component" value="Unassembled WGS sequence"/>
</dbReference>
<dbReference type="PROSITE" id="PS50011">
    <property type="entry name" value="PROTEIN_KINASE_DOM"/>
    <property type="match status" value="1"/>
</dbReference>
<dbReference type="EMBL" id="QGNW01000240">
    <property type="protein sequence ID" value="RVW82431.1"/>
    <property type="molecule type" value="Genomic_DNA"/>
</dbReference>
<protein>
    <submittedName>
        <fullName evidence="6">Putative serine/threonine-protein kinase PIX7</fullName>
    </submittedName>
</protein>
<dbReference type="Pfam" id="PF00069">
    <property type="entry name" value="Pkinase"/>
    <property type="match status" value="1"/>
</dbReference>
<dbReference type="AlphaFoldDB" id="A0A438FE90"/>
<evidence type="ECO:0000259" key="5">
    <source>
        <dbReference type="PROSITE" id="PS50011"/>
    </source>
</evidence>
<evidence type="ECO:0000256" key="1">
    <source>
        <dbReference type="ARBA" id="ARBA00004236"/>
    </source>
</evidence>
<keyword evidence="4" id="KW-0472">Membrane</keyword>
<feature type="transmembrane region" description="Helical" evidence="4">
    <location>
        <begin position="148"/>
        <end position="175"/>
    </location>
</feature>
<dbReference type="SMART" id="SM00220">
    <property type="entry name" value="S_TKc"/>
    <property type="match status" value="1"/>
</dbReference>
<dbReference type="InterPro" id="IPR008271">
    <property type="entry name" value="Ser/Thr_kinase_AS"/>
</dbReference>
<accession>A0A438FE90</accession>
<dbReference type="PROSITE" id="PS00108">
    <property type="entry name" value="PROTEIN_KINASE_ST"/>
    <property type="match status" value="1"/>
</dbReference>
<organism evidence="6 8">
    <name type="scientific">Vitis vinifera</name>
    <name type="common">Grape</name>
    <dbReference type="NCBI Taxonomy" id="29760"/>
    <lineage>
        <taxon>Eukaryota</taxon>
        <taxon>Viridiplantae</taxon>
        <taxon>Streptophyta</taxon>
        <taxon>Embryophyta</taxon>
        <taxon>Tracheophyta</taxon>
        <taxon>Spermatophyta</taxon>
        <taxon>Magnoliopsida</taxon>
        <taxon>eudicotyledons</taxon>
        <taxon>Gunneridae</taxon>
        <taxon>Pentapetalae</taxon>
        <taxon>rosids</taxon>
        <taxon>Vitales</taxon>
        <taxon>Vitaceae</taxon>
        <taxon>Viteae</taxon>
        <taxon>Vitis</taxon>
    </lineage>
</organism>
<reference evidence="6 8" key="1">
    <citation type="journal article" date="2018" name="PLoS Genet.">
        <title>Population sequencing reveals clonal diversity and ancestral inbreeding in the grapevine cultivar Chardonnay.</title>
        <authorList>
            <person name="Roach M.J."/>
            <person name="Johnson D.L."/>
            <person name="Bohlmann J."/>
            <person name="van Vuuren H.J."/>
            <person name="Jones S.J."/>
            <person name="Pretorius I.S."/>
            <person name="Schmidt S.A."/>
            <person name="Borneman A.R."/>
        </authorList>
    </citation>
    <scope>NUCLEOTIDE SEQUENCE [LARGE SCALE GENOMIC DNA]</scope>
    <source>
        <strain evidence="8">cv. Chardonnay</strain>
        <strain evidence="6">I10V1</strain>
        <tissue evidence="6">Leaf</tissue>
    </source>
</reference>
<comment type="caution">
    <text evidence="6">The sequence shown here is derived from an EMBL/GenBank/DDBJ whole genome shotgun (WGS) entry which is preliminary data.</text>
</comment>
<dbReference type="GO" id="GO:0004672">
    <property type="term" value="F:protein kinase activity"/>
    <property type="evidence" value="ECO:0007669"/>
    <property type="project" value="InterPro"/>
</dbReference>
<dbReference type="InterPro" id="IPR050823">
    <property type="entry name" value="Plant_Ser_Thr_Prot_Kinase"/>
</dbReference>
<dbReference type="GO" id="GO:0005886">
    <property type="term" value="C:plasma membrane"/>
    <property type="evidence" value="ECO:0007669"/>
    <property type="project" value="UniProtKB-SubCell"/>
</dbReference>
<feature type="domain" description="Protein kinase" evidence="5">
    <location>
        <begin position="1"/>
        <end position="280"/>
    </location>
</feature>
<keyword evidence="4" id="KW-0812">Transmembrane</keyword>
<dbReference type="InterPro" id="IPR001245">
    <property type="entry name" value="Ser-Thr/Tyr_kinase_cat_dom"/>
</dbReference>
<keyword evidence="6" id="KW-0418">Kinase</keyword>
<comment type="subcellular location">
    <subcellularLocation>
        <location evidence="1">Cell membrane</location>
    </subcellularLocation>
</comment>
<keyword evidence="6" id="KW-0808">Transferase</keyword>
<dbReference type="GO" id="GO:0005524">
    <property type="term" value="F:ATP binding"/>
    <property type="evidence" value="ECO:0007669"/>
    <property type="project" value="InterPro"/>
</dbReference>
<evidence type="ECO:0000313" key="6">
    <source>
        <dbReference type="EMBL" id="RVW58294.1"/>
    </source>
</evidence>
<evidence type="ECO:0000256" key="4">
    <source>
        <dbReference type="SAM" id="Phobius"/>
    </source>
</evidence>
<dbReference type="InterPro" id="IPR011009">
    <property type="entry name" value="Kinase-like_dom_sf"/>
</dbReference>
<dbReference type="Pfam" id="PF07714">
    <property type="entry name" value="PK_Tyr_Ser-Thr"/>
    <property type="match status" value="1"/>
</dbReference>
<keyword evidence="4" id="KW-1133">Transmembrane helix</keyword>
<dbReference type="SUPFAM" id="SSF56112">
    <property type="entry name" value="Protein kinase-like (PK-like)"/>
    <property type="match status" value="1"/>
</dbReference>
<keyword evidence="2" id="KW-1003">Cell membrane</keyword>
<dbReference type="PANTHER" id="PTHR45621">
    <property type="entry name" value="OS01G0588500 PROTEIN-RELATED"/>
    <property type="match status" value="1"/>
</dbReference>
<evidence type="ECO:0000256" key="2">
    <source>
        <dbReference type="ARBA" id="ARBA00022475"/>
    </source>
</evidence>